<name>A0AAV4SFS2_9ARAC</name>
<proteinExistence type="predicted"/>
<organism evidence="1 2">
    <name type="scientific">Caerostris darwini</name>
    <dbReference type="NCBI Taxonomy" id="1538125"/>
    <lineage>
        <taxon>Eukaryota</taxon>
        <taxon>Metazoa</taxon>
        <taxon>Ecdysozoa</taxon>
        <taxon>Arthropoda</taxon>
        <taxon>Chelicerata</taxon>
        <taxon>Arachnida</taxon>
        <taxon>Araneae</taxon>
        <taxon>Araneomorphae</taxon>
        <taxon>Entelegynae</taxon>
        <taxon>Araneoidea</taxon>
        <taxon>Araneidae</taxon>
        <taxon>Caerostris</taxon>
    </lineage>
</organism>
<evidence type="ECO:0000313" key="2">
    <source>
        <dbReference type="Proteomes" id="UP001054837"/>
    </source>
</evidence>
<sequence>MYTLSLIIKERAQLLWAKITKTSRLYSLGDHVSTETERNLKIQRGFAQRVADLIFHFIIDFGAQQFLLPCNPIEAQTFSLRLGFSQSVLKTEDNDKVLKSVTYETIDTLYPISHWLRVSTDGSRSSDCANFGTGVHCELFSFYFSVGATV</sequence>
<dbReference type="Proteomes" id="UP001054837">
    <property type="component" value="Unassembled WGS sequence"/>
</dbReference>
<keyword evidence="2" id="KW-1185">Reference proteome</keyword>
<dbReference type="EMBL" id="BPLQ01007740">
    <property type="protein sequence ID" value="GIY32041.1"/>
    <property type="molecule type" value="Genomic_DNA"/>
</dbReference>
<gene>
    <name evidence="1" type="ORF">CDAR_411341</name>
</gene>
<protein>
    <submittedName>
        <fullName evidence="1">Uncharacterized protein</fullName>
    </submittedName>
</protein>
<reference evidence="1 2" key="1">
    <citation type="submission" date="2021-06" db="EMBL/GenBank/DDBJ databases">
        <title>Caerostris darwini draft genome.</title>
        <authorList>
            <person name="Kono N."/>
            <person name="Arakawa K."/>
        </authorList>
    </citation>
    <scope>NUCLEOTIDE SEQUENCE [LARGE SCALE GENOMIC DNA]</scope>
</reference>
<accession>A0AAV4SFS2</accession>
<dbReference type="AlphaFoldDB" id="A0AAV4SFS2"/>
<evidence type="ECO:0000313" key="1">
    <source>
        <dbReference type="EMBL" id="GIY32041.1"/>
    </source>
</evidence>
<comment type="caution">
    <text evidence="1">The sequence shown here is derived from an EMBL/GenBank/DDBJ whole genome shotgun (WGS) entry which is preliminary data.</text>
</comment>